<reference evidence="2 3" key="1">
    <citation type="journal article" date="2013" name="PLoS ONE">
        <title>Assembly-driven community genomics of a hypersaline microbial ecosystem.</title>
        <authorList>
            <person name="Podell S."/>
            <person name="Ugalde J.A."/>
            <person name="Narasingarao P."/>
            <person name="Banfield J.F."/>
            <person name="Heidelberg K.B."/>
            <person name="Allen E.E."/>
        </authorList>
    </citation>
    <scope>NUCLEOTIDE SEQUENCE [LARGE SCALE GENOMIC DNA]</scope>
    <source>
        <strain evidence="3">J07HQW2</strain>
    </source>
</reference>
<evidence type="ECO:0000256" key="1">
    <source>
        <dbReference type="SAM" id="Phobius"/>
    </source>
</evidence>
<keyword evidence="1" id="KW-1133">Transmembrane helix</keyword>
<protein>
    <submittedName>
        <fullName evidence="2">Uncharacterized protein</fullName>
    </submittedName>
</protein>
<feature type="transmembrane region" description="Helical" evidence="1">
    <location>
        <begin position="61"/>
        <end position="82"/>
    </location>
</feature>
<dbReference type="RefSeq" id="WP_021053405.1">
    <property type="nucleotide sequence ID" value="NZ_KE356561.1"/>
</dbReference>
<evidence type="ECO:0000313" key="2">
    <source>
        <dbReference type="EMBL" id="ERG93911.1"/>
    </source>
</evidence>
<proteinExistence type="predicted"/>
<name>U1PNS3_9EURY</name>
<keyword evidence="1" id="KW-0812">Transmembrane</keyword>
<organism evidence="2 3">
    <name type="scientific">Haloquadratum walsbyi J07HQW2</name>
    <dbReference type="NCBI Taxonomy" id="1238425"/>
    <lineage>
        <taxon>Archaea</taxon>
        <taxon>Methanobacteriati</taxon>
        <taxon>Methanobacteriota</taxon>
        <taxon>Stenosarchaea group</taxon>
        <taxon>Halobacteria</taxon>
        <taxon>Halobacteriales</taxon>
        <taxon>Haloferacaceae</taxon>
        <taxon>Haloquadratum</taxon>
    </lineage>
</organism>
<feature type="transmembrane region" description="Helical" evidence="1">
    <location>
        <begin position="7"/>
        <end position="28"/>
    </location>
</feature>
<sequence>MTGRVTLLIYASFILTPLCGLAIVQLLLRSGLFTAETTEQQVAFFPASSTFLEFKSQLHRWVVMAGFFIGWIVGIGLYIYLLDQFYFN</sequence>
<keyword evidence="1" id="KW-0472">Membrane</keyword>
<dbReference type="HOGENOM" id="CLU_2461719_0_0_2"/>
<dbReference type="EMBL" id="KE356561">
    <property type="protein sequence ID" value="ERG93911.1"/>
    <property type="molecule type" value="Genomic_DNA"/>
</dbReference>
<dbReference type="Proteomes" id="UP000030710">
    <property type="component" value="Unassembled WGS sequence"/>
</dbReference>
<dbReference type="AlphaFoldDB" id="U1PNS3"/>
<accession>U1PNS3</accession>
<evidence type="ECO:0000313" key="3">
    <source>
        <dbReference type="Proteomes" id="UP000030710"/>
    </source>
</evidence>
<gene>
    <name evidence="2" type="ORF">J07HQW2_00345</name>
</gene>